<keyword evidence="3" id="KW-1185">Reference proteome</keyword>
<dbReference type="GO" id="GO:0003725">
    <property type="term" value="F:double-stranded RNA binding"/>
    <property type="evidence" value="ECO:0007669"/>
    <property type="project" value="TreeGrafter"/>
</dbReference>
<dbReference type="Proteomes" id="UP000245768">
    <property type="component" value="Unassembled WGS sequence"/>
</dbReference>
<dbReference type="PROSITE" id="PS00892">
    <property type="entry name" value="HIT_1"/>
    <property type="match status" value="1"/>
</dbReference>
<dbReference type="GO" id="GO:0030983">
    <property type="term" value="F:mismatched DNA binding"/>
    <property type="evidence" value="ECO:0007669"/>
    <property type="project" value="TreeGrafter"/>
</dbReference>
<organism evidence="2 3">
    <name type="scientific">Acaromyces ingoldii</name>
    <dbReference type="NCBI Taxonomy" id="215250"/>
    <lineage>
        <taxon>Eukaryota</taxon>
        <taxon>Fungi</taxon>
        <taxon>Dikarya</taxon>
        <taxon>Basidiomycota</taxon>
        <taxon>Ustilaginomycotina</taxon>
        <taxon>Exobasidiomycetes</taxon>
        <taxon>Exobasidiales</taxon>
        <taxon>Cryptobasidiaceae</taxon>
        <taxon>Acaromyces</taxon>
    </lineage>
</organism>
<reference evidence="2 3" key="1">
    <citation type="journal article" date="2018" name="Mol. Biol. Evol.">
        <title>Broad Genomic Sampling Reveals a Smut Pathogenic Ancestry of the Fungal Clade Ustilaginomycotina.</title>
        <authorList>
            <person name="Kijpornyongpan T."/>
            <person name="Mondo S.J."/>
            <person name="Barry K."/>
            <person name="Sandor L."/>
            <person name="Lee J."/>
            <person name="Lipzen A."/>
            <person name="Pangilinan J."/>
            <person name="LaButti K."/>
            <person name="Hainaut M."/>
            <person name="Henrissat B."/>
            <person name="Grigoriev I.V."/>
            <person name="Spatafora J.W."/>
            <person name="Aime M.C."/>
        </authorList>
    </citation>
    <scope>NUCLEOTIDE SEQUENCE [LARGE SCALE GENOMIC DNA]</scope>
    <source>
        <strain evidence="2 3">MCA 4198</strain>
    </source>
</reference>
<sequence>MSTSKVVHWPTGGGGWAAALTNFAKAPNPQATLPAGVYLRSDESTLTIFDGYAKARFHFLVLPRIPFHLDRNDEASASKKAAPQLGLAGNGKLSLGSSGPSGTVPASHLASLNDLLASPHAGAVLSKLRCASEPVVAMIEDEMRHTVLPGAAEPCGATWGVQIGFHAVPSMEQVHLHIISQDLVSDRLKHKKHYLSFLRPHGFWLDLTDVEALVRSGQRRLPKSKVHYEALLREPLYAYTSTGARREFASMPRLKEHLERAWVDGLTKSAEEAGARSTASKRSRSRSSGREGEDVPQGQRRRQSSSASETASERD</sequence>
<dbReference type="Pfam" id="PF11969">
    <property type="entry name" value="DcpS_C"/>
    <property type="match status" value="1"/>
</dbReference>
<dbReference type="GO" id="GO:0005634">
    <property type="term" value="C:nucleus"/>
    <property type="evidence" value="ECO:0007669"/>
    <property type="project" value="TreeGrafter"/>
</dbReference>
<dbReference type="SUPFAM" id="SSF54197">
    <property type="entry name" value="HIT-like"/>
    <property type="match status" value="1"/>
</dbReference>
<dbReference type="OrthoDB" id="3512845at2759"/>
<evidence type="ECO:0000256" key="1">
    <source>
        <dbReference type="SAM" id="MobiDB-lite"/>
    </source>
</evidence>
<dbReference type="GO" id="GO:0003697">
    <property type="term" value="F:single-stranded DNA binding"/>
    <property type="evidence" value="ECO:0007669"/>
    <property type="project" value="TreeGrafter"/>
</dbReference>
<gene>
    <name evidence="2" type="ORF">FA10DRAFT_301115</name>
</gene>
<dbReference type="Gene3D" id="3.30.428.10">
    <property type="entry name" value="HIT-like"/>
    <property type="match status" value="1"/>
</dbReference>
<feature type="region of interest" description="Disordered" evidence="1">
    <location>
        <begin position="269"/>
        <end position="315"/>
    </location>
</feature>
<dbReference type="STRING" id="215250.A0A316YKT7"/>
<dbReference type="InterPro" id="IPR036265">
    <property type="entry name" value="HIT-like_sf"/>
</dbReference>
<dbReference type="InParanoid" id="A0A316YKT7"/>
<evidence type="ECO:0000313" key="3">
    <source>
        <dbReference type="Proteomes" id="UP000245768"/>
    </source>
</evidence>
<dbReference type="AlphaFoldDB" id="A0A316YKT7"/>
<dbReference type="EMBL" id="KZ819636">
    <property type="protein sequence ID" value="PWN89812.1"/>
    <property type="molecule type" value="Genomic_DNA"/>
</dbReference>
<name>A0A316YKT7_9BASI</name>
<feature type="compositionally biased region" description="Low complexity" evidence="1">
    <location>
        <begin position="304"/>
        <end position="315"/>
    </location>
</feature>
<dbReference type="RefSeq" id="XP_025377010.1">
    <property type="nucleotide sequence ID" value="XM_025524939.1"/>
</dbReference>
<evidence type="ECO:0008006" key="4">
    <source>
        <dbReference type="Google" id="ProtNLM"/>
    </source>
</evidence>
<dbReference type="GeneID" id="37046855"/>
<dbReference type="InterPro" id="IPR019808">
    <property type="entry name" value="Histidine_triad_CS"/>
</dbReference>
<dbReference type="GO" id="GO:1990165">
    <property type="term" value="F:single-strand break-containing DNA binding"/>
    <property type="evidence" value="ECO:0007669"/>
    <property type="project" value="TreeGrafter"/>
</dbReference>
<accession>A0A316YKT7</accession>
<dbReference type="PANTHER" id="PTHR12486">
    <property type="entry name" value="APRATAXIN-RELATED"/>
    <property type="match status" value="1"/>
</dbReference>
<dbReference type="PANTHER" id="PTHR12486:SF4">
    <property type="entry name" value="APRATAXIN"/>
    <property type="match status" value="1"/>
</dbReference>
<proteinExistence type="predicted"/>
<evidence type="ECO:0000313" key="2">
    <source>
        <dbReference type="EMBL" id="PWN89812.1"/>
    </source>
</evidence>
<dbReference type="GO" id="GO:0033699">
    <property type="term" value="F:DNA 5'-adenosine monophosphate hydrolase activity"/>
    <property type="evidence" value="ECO:0007669"/>
    <property type="project" value="TreeGrafter"/>
</dbReference>
<dbReference type="GO" id="GO:0000012">
    <property type="term" value="P:single strand break repair"/>
    <property type="evidence" value="ECO:0007669"/>
    <property type="project" value="TreeGrafter"/>
</dbReference>
<protein>
    <recommendedName>
        <fullName evidence="4">Aprataxin C2HE/C2H2/C2HC zinc finger domain-containing protein</fullName>
    </recommendedName>
</protein>